<proteinExistence type="predicted"/>
<dbReference type="Proteomes" id="UP000673975">
    <property type="component" value="Unassembled WGS sequence"/>
</dbReference>
<dbReference type="Pfam" id="PF01855">
    <property type="entry name" value="POR_N"/>
    <property type="match status" value="1"/>
</dbReference>
<dbReference type="GO" id="GO:0016491">
    <property type="term" value="F:oxidoreductase activity"/>
    <property type="evidence" value="ECO:0007669"/>
    <property type="project" value="UniProtKB-KW"/>
</dbReference>
<evidence type="ECO:0000313" key="6">
    <source>
        <dbReference type="Proteomes" id="UP000673975"/>
    </source>
</evidence>
<dbReference type="GO" id="GO:0006979">
    <property type="term" value="P:response to oxidative stress"/>
    <property type="evidence" value="ECO:0007669"/>
    <property type="project" value="TreeGrafter"/>
</dbReference>
<keyword evidence="6" id="KW-1185">Reference proteome</keyword>
<evidence type="ECO:0000256" key="2">
    <source>
        <dbReference type="SAM" id="MobiDB-lite"/>
    </source>
</evidence>
<dbReference type="RefSeq" id="WP_210509855.1">
    <property type="nucleotide sequence ID" value="NZ_JAFIDN010000001.1"/>
</dbReference>
<dbReference type="SUPFAM" id="SSF52922">
    <property type="entry name" value="TK C-terminal domain-like"/>
    <property type="match status" value="1"/>
</dbReference>
<evidence type="ECO:0008006" key="7">
    <source>
        <dbReference type="Google" id="ProtNLM"/>
    </source>
</evidence>
<dbReference type="PANTHER" id="PTHR32154:SF0">
    <property type="entry name" value="PYRUVATE-FLAVODOXIN OXIDOREDUCTASE-RELATED"/>
    <property type="match status" value="1"/>
</dbReference>
<protein>
    <recommendedName>
        <fullName evidence="7">Pyruvate ferredoxin oxidoreductase</fullName>
    </recommendedName>
</protein>
<keyword evidence="1" id="KW-0560">Oxidoreductase</keyword>
<organism evidence="5 6">
    <name type="scientific">Natronogracilivirga saccharolytica</name>
    <dbReference type="NCBI Taxonomy" id="2812953"/>
    <lineage>
        <taxon>Bacteria</taxon>
        <taxon>Pseudomonadati</taxon>
        <taxon>Balneolota</taxon>
        <taxon>Balneolia</taxon>
        <taxon>Balneolales</taxon>
        <taxon>Cyclonatronaceae</taxon>
        <taxon>Natronogracilivirga</taxon>
    </lineage>
</organism>
<name>A0A8J7RHP8_9BACT</name>
<dbReference type="CDD" id="cd07034">
    <property type="entry name" value="TPP_PYR_PFOR_IOR-alpha_like"/>
    <property type="match status" value="1"/>
</dbReference>
<feature type="compositionally biased region" description="Basic and acidic residues" evidence="2">
    <location>
        <begin position="1"/>
        <end position="11"/>
    </location>
</feature>
<dbReference type="PANTHER" id="PTHR32154">
    <property type="entry name" value="PYRUVATE-FLAVODOXIN OXIDOREDUCTASE-RELATED"/>
    <property type="match status" value="1"/>
</dbReference>
<feature type="domain" description="Pyruvate:ferredoxin oxidoreductase core" evidence="4">
    <location>
        <begin position="281"/>
        <end position="379"/>
    </location>
</feature>
<dbReference type="Gene3D" id="3.40.50.920">
    <property type="match status" value="1"/>
</dbReference>
<gene>
    <name evidence="5" type="ORF">NATSA_01830</name>
</gene>
<dbReference type="AlphaFoldDB" id="A0A8J7RHP8"/>
<reference evidence="5" key="1">
    <citation type="submission" date="2021-02" db="EMBL/GenBank/DDBJ databases">
        <title>Natronogracilivirga saccharolytica gen. nov. sp. nov. a new anaerobic, haloalkiliphilic carbohydrate-fermenting bacterium from soda lake and proposing of Cyclonatronumiaceae fam. nov. in the phylum Balneolaeota.</title>
        <authorList>
            <person name="Zhilina T.N."/>
            <person name="Sorokin D.Y."/>
            <person name="Zavarzina D.G."/>
            <person name="Toshchakov S.V."/>
            <person name="Kublanov I.V."/>
        </authorList>
    </citation>
    <scope>NUCLEOTIDE SEQUENCE</scope>
    <source>
        <strain evidence="5">Z-1702</strain>
    </source>
</reference>
<dbReference type="InterPro" id="IPR029061">
    <property type="entry name" value="THDP-binding"/>
</dbReference>
<feature type="region of interest" description="Disordered" evidence="2">
    <location>
        <begin position="1"/>
        <end position="21"/>
    </location>
</feature>
<sequence>MSQLEAIEKQRKTGPGPASRHVKKVLKGNAAAALAARLCRVSFVTAYPITPQTSIIEEINAMIARKEFDATCVNMESEHSVFAALKGASLVGERVFTATSGQGLLYAHEVLHAIAHMRLPIVACNVGRPSYPWNIWADQTDSISQRDTGWIQFYCESAQEVLDTIIQSYKIAESSNMPVMVVLDAFYLSHTSENVYVPEQQLVDDFCPHERRTSDRVDPKDPKSFGGLVDPSKYDTYNRAHWEEMCRIEEQTDAVGREFEQFFGRNYGAVEAVNIGPQTKTVLVTMSSITTTARQVIADHEDTGLLKIRLFKPFPKDSVRKALDRTAKDCNVVAVDRNYTADREGALLQQLRQTMCKTDRKLFGVYAGLGGRDVSPQTIRNILDIDYSSPDTEEINWIQ</sequence>
<evidence type="ECO:0000256" key="1">
    <source>
        <dbReference type="ARBA" id="ARBA00023002"/>
    </source>
</evidence>
<feature type="domain" description="Pyruvate flavodoxin/ferredoxin oxidoreductase pyrimidine binding" evidence="3">
    <location>
        <begin position="35"/>
        <end position="253"/>
    </location>
</feature>
<dbReference type="SUPFAM" id="SSF52518">
    <property type="entry name" value="Thiamin diphosphate-binding fold (THDP-binding)"/>
    <property type="match status" value="1"/>
</dbReference>
<evidence type="ECO:0000259" key="4">
    <source>
        <dbReference type="Pfam" id="PF17147"/>
    </source>
</evidence>
<dbReference type="FunFam" id="3.40.50.970:FF:000012">
    <property type="entry name" value="Pyruvate:ferredoxin (Flavodoxin) oxidoreductase"/>
    <property type="match status" value="1"/>
</dbReference>
<dbReference type="EMBL" id="JAFIDN010000001">
    <property type="protein sequence ID" value="MBP3191392.1"/>
    <property type="molecule type" value="Genomic_DNA"/>
</dbReference>
<dbReference type="Gene3D" id="3.40.50.970">
    <property type="match status" value="1"/>
</dbReference>
<dbReference type="InterPro" id="IPR002880">
    <property type="entry name" value="Pyrv_Fd/Flavodoxin_OxRdtase_N"/>
</dbReference>
<dbReference type="InterPro" id="IPR009014">
    <property type="entry name" value="Transketo_C/PFOR_II"/>
</dbReference>
<accession>A0A8J7RHP8</accession>
<dbReference type="InterPro" id="IPR033412">
    <property type="entry name" value="PFOR_II"/>
</dbReference>
<evidence type="ECO:0000259" key="3">
    <source>
        <dbReference type="Pfam" id="PF01855"/>
    </source>
</evidence>
<comment type="caution">
    <text evidence="5">The sequence shown here is derived from an EMBL/GenBank/DDBJ whole genome shotgun (WGS) entry which is preliminary data.</text>
</comment>
<evidence type="ECO:0000313" key="5">
    <source>
        <dbReference type="EMBL" id="MBP3191392.1"/>
    </source>
</evidence>
<dbReference type="InterPro" id="IPR050722">
    <property type="entry name" value="Pyruvate:ferred/Flavod_OxRd"/>
</dbReference>
<dbReference type="Pfam" id="PF17147">
    <property type="entry name" value="PFOR_II"/>
    <property type="match status" value="1"/>
</dbReference>